<dbReference type="Pfam" id="PF00583">
    <property type="entry name" value="Acetyltransf_1"/>
    <property type="match status" value="1"/>
</dbReference>
<evidence type="ECO:0000313" key="5">
    <source>
        <dbReference type="Proteomes" id="UP001501257"/>
    </source>
</evidence>
<dbReference type="InterPro" id="IPR006464">
    <property type="entry name" value="AcTrfase_RimI/Ard1"/>
</dbReference>
<sequence>MSQCPTNPVPGGLDTRPMKQADVDAVWELEKVLFPTDAWPREMYIDELGLTDTRNYWVVCDADKIVAYCGSMCVLPLADVQTIAVNPDYEGRGIGTHLLRLMITTVTQRSATDLLLEVRADNPRAQGLYERHGFEAIHRRARYYRDGVDAVIMRKALVPAD</sequence>
<evidence type="ECO:0000256" key="1">
    <source>
        <dbReference type="ARBA" id="ARBA00022679"/>
    </source>
</evidence>
<dbReference type="PANTHER" id="PTHR43877">
    <property type="entry name" value="AMINOALKYLPHOSPHONATE N-ACETYLTRANSFERASE-RELATED-RELATED"/>
    <property type="match status" value="1"/>
</dbReference>
<name>A0ABP9TMB3_9MICC</name>
<evidence type="ECO:0000313" key="4">
    <source>
        <dbReference type="EMBL" id="GAA5227796.1"/>
    </source>
</evidence>
<proteinExistence type="predicted"/>
<comment type="caution">
    <text evidence="4">The sequence shown here is derived from an EMBL/GenBank/DDBJ whole genome shotgun (WGS) entry which is preliminary data.</text>
</comment>
<dbReference type="InterPro" id="IPR000182">
    <property type="entry name" value="GNAT_dom"/>
</dbReference>
<dbReference type="Proteomes" id="UP001501257">
    <property type="component" value="Unassembled WGS sequence"/>
</dbReference>
<dbReference type="InterPro" id="IPR050832">
    <property type="entry name" value="Bact_Acetyltransf"/>
</dbReference>
<reference evidence="5" key="1">
    <citation type="journal article" date="2019" name="Int. J. Syst. Evol. Microbiol.">
        <title>The Global Catalogue of Microorganisms (GCM) 10K type strain sequencing project: providing services to taxonomists for standard genome sequencing and annotation.</title>
        <authorList>
            <consortium name="The Broad Institute Genomics Platform"/>
            <consortium name="The Broad Institute Genome Sequencing Center for Infectious Disease"/>
            <person name="Wu L."/>
            <person name="Ma J."/>
        </authorList>
    </citation>
    <scope>NUCLEOTIDE SEQUENCE [LARGE SCALE GENOMIC DNA]</scope>
    <source>
        <strain evidence="5">JCM 18952</strain>
    </source>
</reference>
<dbReference type="CDD" id="cd04301">
    <property type="entry name" value="NAT_SF"/>
    <property type="match status" value="1"/>
</dbReference>
<dbReference type="NCBIfam" id="TIGR01575">
    <property type="entry name" value="rimI"/>
    <property type="match status" value="1"/>
</dbReference>
<keyword evidence="5" id="KW-1185">Reference proteome</keyword>
<keyword evidence="1" id="KW-0808">Transferase</keyword>
<keyword evidence="4" id="KW-0687">Ribonucleoprotein</keyword>
<evidence type="ECO:0000256" key="2">
    <source>
        <dbReference type="ARBA" id="ARBA00023315"/>
    </source>
</evidence>
<dbReference type="SUPFAM" id="SSF55729">
    <property type="entry name" value="Acyl-CoA N-acyltransferases (Nat)"/>
    <property type="match status" value="1"/>
</dbReference>
<feature type="domain" description="N-acetyltransferase" evidence="3">
    <location>
        <begin position="13"/>
        <end position="158"/>
    </location>
</feature>
<dbReference type="PROSITE" id="PS51186">
    <property type="entry name" value="GNAT"/>
    <property type="match status" value="1"/>
</dbReference>
<organism evidence="4 5">
    <name type="scientific">Paeniglutamicibacter antarcticus</name>
    <dbReference type="NCBI Taxonomy" id="494023"/>
    <lineage>
        <taxon>Bacteria</taxon>
        <taxon>Bacillati</taxon>
        <taxon>Actinomycetota</taxon>
        <taxon>Actinomycetes</taxon>
        <taxon>Micrococcales</taxon>
        <taxon>Micrococcaceae</taxon>
        <taxon>Paeniglutamicibacter</taxon>
    </lineage>
</organism>
<gene>
    <name evidence="4" type="primary">rimI</name>
    <name evidence="4" type="ORF">GCM10025778_23290</name>
</gene>
<protein>
    <submittedName>
        <fullName evidence="4">Ribosomal protein S18-alanine N-acetyltransferase</fullName>
    </submittedName>
</protein>
<dbReference type="Gene3D" id="3.40.630.30">
    <property type="match status" value="1"/>
</dbReference>
<dbReference type="InterPro" id="IPR016181">
    <property type="entry name" value="Acyl_CoA_acyltransferase"/>
</dbReference>
<keyword evidence="4" id="KW-0689">Ribosomal protein</keyword>
<accession>A0ABP9TMB3</accession>
<keyword evidence="2" id="KW-0012">Acyltransferase</keyword>
<evidence type="ECO:0000259" key="3">
    <source>
        <dbReference type="PROSITE" id="PS51186"/>
    </source>
</evidence>
<dbReference type="EMBL" id="BAABLK010000034">
    <property type="protein sequence ID" value="GAA5227796.1"/>
    <property type="molecule type" value="Genomic_DNA"/>
</dbReference>
<dbReference type="GO" id="GO:0005840">
    <property type="term" value="C:ribosome"/>
    <property type="evidence" value="ECO:0007669"/>
    <property type="project" value="UniProtKB-KW"/>
</dbReference>